<keyword evidence="1" id="KW-1133">Transmembrane helix</keyword>
<evidence type="ECO:0000313" key="2">
    <source>
        <dbReference type="EMBL" id="MFC6825995.1"/>
    </source>
</evidence>
<name>A0ABD5TZG4_9EURY</name>
<dbReference type="AlphaFoldDB" id="A0ABD5TZG4"/>
<reference evidence="2 3" key="1">
    <citation type="journal article" date="2019" name="Int. J. Syst. Evol. Microbiol.">
        <title>The Global Catalogue of Microorganisms (GCM) 10K type strain sequencing project: providing services to taxonomists for standard genome sequencing and annotation.</title>
        <authorList>
            <consortium name="The Broad Institute Genomics Platform"/>
            <consortium name="The Broad Institute Genome Sequencing Center for Infectious Disease"/>
            <person name="Wu L."/>
            <person name="Ma J."/>
        </authorList>
    </citation>
    <scope>NUCLEOTIDE SEQUENCE [LARGE SCALE GENOMIC DNA]</scope>
    <source>
        <strain evidence="2 3">YIM 94188</strain>
    </source>
</reference>
<accession>A0ABD5TZG4</accession>
<dbReference type="InterPro" id="IPR009339">
    <property type="entry name" value="DUF998"/>
</dbReference>
<organism evidence="2 3">
    <name type="scientific">Halopelagius fulvigenes</name>
    <dbReference type="NCBI Taxonomy" id="1198324"/>
    <lineage>
        <taxon>Archaea</taxon>
        <taxon>Methanobacteriati</taxon>
        <taxon>Methanobacteriota</taxon>
        <taxon>Stenosarchaea group</taxon>
        <taxon>Halobacteria</taxon>
        <taxon>Halobacteriales</taxon>
        <taxon>Haloferacaceae</taxon>
    </lineage>
</organism>
<gene>
    <name evidence="2" type="ORF">ACFQEV_13480</name>
</gene>
<keyword evidence="3" id="KW-1185">Reference proteome</keyword>
<feature type="transmembrane region" description="Helical" evidence="1">
    <location>
        <begin position="134"/>
        <end position="151"/>
    </location>
</feature>
<keyword evidence="1" id="KW-0472">Membrane</keyword>
<feature type="transmembrane region" description="Helical" evidence="1">
    <location>
        <begin position="81"/>
        <end position="99"/>
    </location>
</feature>
<keyword evidence="1" id="KW-0812">Transmembrane</keyword>
<dbReference type="Pfam" id="PF06197">
    <property type="entry name" value="DUF998"/>
    <property type="match status" value="1"/>
</dbReference>
<dbReference type="RefSeq" id="WP_379696930.1">
    <property type="nucleotide sequence ID" value="NZ_JBHSXH010000015.1"/>
</dbReference>
<feature type="transmembrane region" description="Helical" evidence="1">
    <location>
        <begin position="54"/>
        <end position="74"/>
    </location>
</feature>
<feature type="transmembrane region" description="Helical" evidence="1">
    <location>
        <begin position="157"/>
        <end position="179"/>
    </location>
</feature>
<evidence type="ECO:0000313" key="3">
    <source>
        <dbReference type="Proteomes" id="UP001596408"/>
    </source>
</evidence>
<protein>
    <submittedName>
        <fullName evidence="2">DUF998 domain-containing protein</fullName>
    </submittedName>
</protein>
<dbReference type="Proteomes" id="UP001596408">
    <property type="component" value="Unassembled WGS sequence"/>
</dbReference>
<proteinExistence type="predicted"/>
<dbReference type="PANTHER" id="PTHR42241:SF2">
    <property type="entry name" value="HYPOTHETICAL MEMBRANE PROTEIN, CONSERVED, DUF998 FAMILY"/>
    <property type="match status" value="1"/>
</dbReference>
<comment type="caution">
    <text evidence="2">The sequence shown here is derived from an EMBL/GenBank/DDBJ whole genome shotgun (WGS) entry which is preliminary data.</text>
</comment>
<sequence>MIRLSPRSRRVARALGALGSLVALVGVTLATVVSPTFSWAGSALSDLGVRPPTALLFNASLALGGAVALGYALVLRRHSGVVAACYAVAVASMGLVGVFPAGAALHFPVAVSFFLSLTAAMAADGLLRLDTASGRLALTLSAAHVASWGLWLRGVRLGPGLAVPEFAGAVAFAAWVVGLSPPAPLRSLWNSDTSPQV</sequence>
<evidence type="ECO:0000256" key="1">
    <source>
        <dbReference type="SAM" id="Phobius"/>
    </source>
</evidence>
<dbReference type="EMBL" id="JBHSXH010000015">
    <property type="protein sequence ID" value="MFC6825995.1"/>
    <property type="molecule type" value="Genomic_DNA"/>
</dbReference>
<dbReference type="PANTHER" id="PTHR42241">
    <property type="entry name" value="HYPOTHETICAL MEMBRANE PROTEIN, CONSERVED, DUF998 FAMILY"/>
    <property type="match status" value="1"/>
</dbReference>